<evidence type="ECO:0000313" key="3">
    <source>
        <dbReference type="Proteomes" id="UP000812077"/>
    </source>
</evidence>
<dbReference type="RefSeq" id="WP_219433945.1">
    <property type="nucleotide sequence ID" value="NZ_JAHXCP010000023.1"/>
</dbReference>
<comment type="caution">
    <text evidence="2">The sequence shown here is derived from an EMBL/GenBank/DDBJ whole genome shotgun (WGS) entry which is preliminary data.</text>
</comment>
<evidence type="ECO:0000256" key="1">
    <source>
        <dbReference type="SAM" id="SignalP"/>
    </source>
</evidence>
<feature type="signal peptide" evidence="1">
    <location>
        <begin position="1"/>
        <end position="19"/>
    </location>
</feature>
<gene>
    <name evidence="2" type="ORF">KZO77_10715</name>
</gene>
<organism evidence="2 3">
    <name type="scientific">Prevotella melaninogenica</name>
    <dbReference type="NCBI Taxonomy" id="28132"/>
    <lineage>
        <taxon>Bacteria</taxon>
        <taxon>Pseudomonadati</taxon>
        <taxon>Bacteroidota</taxon>
        <taxon>Bacteroidia</taxon>
        <taxon>Bacteroidales</taxon>
        <taxon>Prevotellaceae</taxon>
        <taxon>Prevotella</taxon>
    </lineage>
</organism>
<dbReference type="Proteomes" id="UP000812077">
    <property type="component" value="Unassembled WGS sequence"/>
</dbReference>
<accession>A0ABS6Y7L1</accession>
<keyword evidence="3" id="KW-1185">Reference proteome</keyword>
<reference evidence="2 3" key="1">
    <citation type="submission" date="2021-07" db="EMBL/GenBank/DDBJ databases">
        <title>Genomic diversity and antimicrobial resistance of Prevotella spp. isolated from chronic lung disease airways.</title>
        <authorList>
            <person name="Webb K.A."/>
            <person name="Olagoke O.S."/>
            <person name="Baird T."/>
            <person name="Neill J."/>
            <person name="Pham A."/>
            <person name="Wells T.J."/>
            <person name="Ramsay K.A."/>
            <person name="Bell S.C."/>
            <person name="Sarovich D.S."/>
            <person name="Price E.P."/>
        </authorList>
    </citation>
    <scope>NUCLEOTIDE SEQUENCE [LARGE SCALE GENOMIC DNA]</scope>
    <source>
        <strain evidence="2 3">SCHI0027.S.6</strain>
    </source>
</reference>
<sequence>MRKLMLIIAIATMTVVVNAQNKVTTAKGTPEMVYYYTDFSVVRMKDTARKQDVYVPFLGENTTLNMEPMKDDEGNIISFEVPIAAFNYITSQGWELWLHDDHYNIIQRWFVRKKVTKQEFMRLTKEEMKLTKNIERIPSAVEELQRMVK</sequence>
<dbReference type="EMBL" id="JAHXCP010000023">
    <property type="protein sequence ID" value="MBW4755491.1"/>
    <property type="molecule type" value="Genomic_DNA"/>
</dbReference>
<protein>
    <submittedName>
        <fullName evidence="2">Uncharacterized protein</fullName>
    </submittedName>
</protein>
<name>A0ABS6Y7L1_9BACT</name>
<proteinExistence type="predicted"/>
<feature type="chain" id="PRO_5046739763" evidence="1">
    <location>
        <begin position="20"/>
        <end position="149"/>
    </location>
</feature>
<keyword evidence="1" id="KW-0732">Signal</keyword>
<evidence type="ECO:0000313" key="2">
    <source>
        <dbReference type="EMBL" id="MBW4755491.1"/>
    </source>
</evidence>